<dbReference type="OrthoDB" id="787035at2759"/>
<feature type="transmembrane region" description="Helical" evidence="6">
    <location>
        <begin position="416"/>
        <end position="435"/>
    </location>
</feature>
<evidence type="ECO:0000313" key="8">
    <source>
        <dbReference type="Proteomes" id="UP000636800"/>
    </source>
</evidence>
<evidence type="ECO:0000256" key="2">
    <source>
        <dbReference type="ARBA" id="ARBA00005982"/>
    </source>
</evidence>
<dbReference type="Pfam" id="PF00854">
    <property type="entry name" value="PTR2"/>
    <property type="match status" value="1"/>
</dbReference>
<evidence type="ECO:0000256" key="3">
    <source>
        <dbReference type="ARBA" id="ARBA00022692"/>
    </source>
</evidence>
<feature type="transmembrane region" description="Helical" evidence="6">
    <location>
        <begin position="223"/>
        <end position="243"/>
    </location>
</feature>
<dbReference type="AlphaFoldDB" id="A0A835RJ07"/>
<sequence>MAEAGMRNRGNREEYTMDGTANLKGSPFLRSKGGRWSACFFLIASEFLERIALYGIVPNLIVYLSDVLHKGTVAAANDVNNWNGTLLMTTLAGGCVADAYLGRYWAIFCFTVIDLLGMCSLTLSVSLPSLRPKPCISPNEDDCRDQTKGSQIAFFYCSLYVVAVGAGGRKANTTSLGADQFDEFEPKERAQKLSFFNWWSFAMFSGVLFACTVLLYIQDNISWLVGYIIATSALAFSLLSFMAGTPYYRHKKPHGSPFTRFAMVLVAATRKWKASTSIPSVELYELDSEQYLKEWKQRIDHTDSLKFLDRAAVKNGSDGPWRLCPVTQVEEAKRIIKLLPVFFVTLMPSVTIAHVLTLFIKQATTLDGSLGDHFSIPPASLISLFTVANLITIVFYDKLVVPMLSNKTGNPRGFTLLQKIGIGQAMHIVIMLVAFKTENWRLRAAKSHELPSTVFVLLPQFVLMGVAESFVGVGKLEFFYDQAPEGMKSVGSSLFWVSMGVGSFLSSILLSTVVEVTTRHGGISWIQDSLNESRLDYYYGLLAVLNAINFFAFLVVAKHFVYNRDVVLEGDEDEETAMLKMALAEGNEATSPSV</sequence>
<dbReference type="SUPFAM" id="SSF103473">
    <property type="entry name" value="MFS general substrate transporter"/>
    <property type="match status" value="1"/>
</dbReference>
<gene>
    <name evidence="7" type="ORF">HPP92_006424</name>
</gene>
<keyword evidence="5 6" id="KW-0472">Membrane</keyword>
<feature type="transmembrane region" description="Helical" evidence="6">
    <location>
        <begin position="455"/>
        <end position="473"/>
    </location>
</feature>
<reference evidence="7 8" key="1">
    <citation type="journal article" date="2020" name="Nat. Food">
        <title>A phased Vanilla planifolia genome enables genetic improvement of flavour and production.</title>
        <authorList>
            <person name="Hasing T."/>
            <person name="Tang H."/>
            <person name="Brym M."/>
            <person name="Khazi F."/>
            <person name="Huang T."/>
            <person name="Chambers A.H."/>
        </authorList>
    </citation>
    <scope>NUCLEOTIDE SEQUENCE [LARGE SCALE GENOMIC DNA]</scope>
    <source>
        <tissue evidence="7">Leaf</tissue>
    </source>
</reference>
<dbReference type="GO" id="GO:0016020">
    <property type="term" value="C:membrane"/>
    <property type="evidence" value="ECO:0007669"/>
    <property type="project" value="UniProtKB-SubCell"/>
</dbReference>
<evidence type="ECO:0000256" key="1">
    <source>
        <dbReference type="ARBA" id="ARBA00004141"/>
    </source>
</evidence>
<keyword evidence="4 6" id="KW-1133">Transmembrane helix</keyword>
<protein>
    <submittedName>
        <fullName evidence="7">Uncharacterized protein</fullName>
    </submittedName>
</protein>
<evidence type="ECO:0000313" key="7">
    <source>
        <dbReference type="EMBL" id="KAG0493026.1"/>
    </source>
</evidence>
<dbReference type="GO" id="GO:0022857">
    <property type="term" value="F:transmembrane transporter activity"/>
    <property type="evidence" value="ECO:0007669"/>
    <property type="project" value="InterPro"/>
</dbReference>
<evidence type="ECO:0000256" key="5">
    <source>
        <dbReference type="ARBA" id="ARBA00023136"/>
    </source>
</evidence>
<accession>A0A835RJ07</accession>
<keyword evidence="8" id="KW-1185">Reference proteome</keyword>
<proteinExistence type="inferred from homology"/>
<dbReference type="Proteomes" id="UP000636800">
    <property type="component" value="Chromosome 2"/>
</dbReference>
<feature type="transmembrane region" description="Helical" evidence="6">
    <location>
        <begin position="104"/>
        <end position="123"/>
    </location>
</feature>
<feature type="transmembrane region" description="Helical" evidence="6">
    <location>
        <begin position="537"/>
        <end position="557"/>
    </location>
</feature>
<dbReference type="InterPro" id="IPR036259">
    <property type="entry name" value="MFS_trans_sf"/>
</dbReference>
<dbReference type="InterPro" id="IPR000109">
    <property type="entry name" value="POT_fam"/>
</dbReference>
<dbReference type="PANTHER" id="PTHR11654">
    <property type="entry name" value="OLIGOPEPTIDE TRANSPORTER-RELATED"/>
    <property type="match status" value="1"/>
</dbReference>
<comment type="similarity">
    <text evidence="2">Belongs to the major facilitator superfamily. Proton-dependent oligopeptide transporter (POT/PTR) (TC 2.A.17) family.</text>
</comment>
<organism evidence="7 8">
    <name type="scientific">Vanilla planifolia</name>
    <name type="common">Vanilla</name>
    <dbReference type="NCBI Taxonomy" id="51239"/>
    <lineage>
        <taxon>Eukaryota</taxon>
        <taxon>Viridiplantae</taxon>
        <taxon>Streptophyta</taxon>
        <taxon>Embryophyta</taxon>
        <taxon>Tracheophyta</taxon>
        <taxon>Spermatophyta</taxon>
        <taxon>Magnoliopsida</taxon>
        <taxon>Liliopsida</taxon>
        <taxon>Asparagales</taxon>
        <taxon>Orchidaceae</taxon>
        <taxon>Vanilloideae</taxon>
        <taxon>Vanilleae</taxon>
        <taxon>Vanilla</taxon>
    </lineage>
</organism>
<feature type="transmembrane region" description="Helical" evidence="6">
    <location>
        <begin position="196"/>
        <end position="217"/>
    </location>
</feature>
<dbReference type="Gene3D" id="1.20.1250.20">
    <property type="entry name" value="MFS general substrate transporter like domains"/>
    <property type="match status" value="1"/>
</dbReference>
<feature type="transmembrane region" description="Helical" evidence="6">
    <location>
        <begin position="379"/>
        <end position="396"/>
    </location>
</feature>
<comment type="caution">
    <text evidence="7">The sequence shown here is derived from an EMBL/GenBank/DDBJ whole genome shotgun (WGS) entry which is preliminary data.</text>
</comment>
<evidence type="ECO:0000256" key="4">
    <source>
        <dbReference type="ARBA" id="ARBA00022989"/>
    </source>
</evidence>
<feature type="transmembrane region" description="Helical" evidence="6">
    <location>
        <begin position="494"/>
        <end position="517"/>
    </location>
</feature>
<keyword evidence="3 6" id="KW-0812">Transmembrane</keyword>
<name>A0A835RJ07_VANPL</name>
<dbReference type="EMBL" id="JADCNL010000002">
    <property type="protein sequence ID" value="KAG0493026.1"/>
    <property type="molecule type" value="Genomic_DNA"/>
</dbReference>
<comment type="subcellular location">
    <subcellularLocation>
        <location evidence="1">Membrane</location>
        <topology evidence="1">Multi-pass membrane protein</topology>
    </subcellularLocation>
</comment>
<evidence type="ECO:0000256" key="6">
    <source>
        <dbReference type="SAM" id="Phobius"/>
    </source>
</evidence>
<feature type="transmembrane region" description="Helical" evidence="6">
    <location>
        <begin position="338"/>
        <end position="359"/>
    </location>
</feature>